<protein>
    <submittedName>
        <fullName evidence="5">Sugar ABC transporter substrate-binding protein</fullName>
    </submittedName>
</protein>
<dbReference type="AlphaFoldDB" id="A0A1Q8VH63"/>
<evidence type="ECO:0000256" key="2">
    <source>
        <dbReference type="ARBA" id="ARBA00022448"/>
    </source>
</evidence>
<name>A0A1Q8VH63_9ACTO</name>
<gene>
    <name evidence="5" type="ORF">BKH28_12090</name>
</gene>
<dbReference type="SUPFAM" id="SSF53850">
    <property type="entry name" value="Periplasmic binding protein-like II"/>
    <property type="match status" value="1"/>
</dbReference>
<reference evidence="5 6" key="1">
    <citation type="submission" date="2016-12" db="EMBL/GenBank/DDBJ databases">
        <title>Genomic comparison of strains in the 'Actinomyces naeslundii' group.</title>
        <authorList>
            <person name="Mughal S.R."/>
            <person name="Do T."/>
            <person name="Gilbert S.C."/>
            <person name="Witherden E.A."/>
            <person name="Didelot X."/>
            <person name="Beighton D."/>
        </authorList>
    </citation>
    <scope>NUCLEOTIDE SEQUENCE [LARGE SCALE GENOMIC DNA]</scope>
    <source>
        <strain evidence="5 6">P6N</strain>
    </source>
</reference>
<feature type="chain" id="PRO_5013385274" evidence="4">
    <location>
        <begin position="24"/>
        <end position="416"/>
    </location>
</feature>
<dbReference type="GO" id="GO:0055052">
    <property type="term" value="C:ATP-binding cassette (ABC) transporter complex, substrate-binding subunit-containing"/>
    <property type="evidence" value="ECO:0007669"/>
    <property type="project" value="TreeGrafter"/>
</dbReference>
<dbReference type="InterPro" id="IPR006059">
    <property type="entry name" value="SBP"/>
</dbReference>
<comment type="similarity">
    <text evidence="1">Belongs to the bacterial solute-binding protein 1 family.</text>
</comment>
<evidence type="ECO:0000256" key="1">
    <source>
        <dbReference type="ARBA" id="ARBA00008520"/>
    </source>
</evidence>
<dbReference type="PANTHER" id="PTHR30061:SF50">
    <property type="entry name" value="MALTOSE_MALTODEXTRIN-BINDING PERIPLASMIC PROTEIN"/>
    <property type="match status" value="1"/>
</dbReference>
<dbReference type="GO" id="GO:0042956">
    <property type="term" value="P:maltodextrin transmembrane transport"/>
    <property type="evidence" value="ECO:0007669"/>
    <property type="project" value="TreeGrafter"/>
</dbReference>
<proteinExistence type="inferred from homology"/>
<evidence type="ECO:0000313" key="5">
    <source>
        <dbReference type="EMBL" id="OLO47442.1"/>
    </source>
</evidence>
<comment type="caution">
    <text evidence="5">The sequence shown here is derived from an EMBL/GenBank/DDBJ whole genome shotgun (WGS) entry which is preliminary data.</text>
</comment>
<dbReference type="Proteomes" id="UP000186394">
    <property type="component" value="Unassembled WGS sequence"/>
</dbReference>
<evidence type="ECO:0000256" key="3">
    <source>
        <dbReference type="ARBA" id="ARBA00022729"/>
    </source>
</evidence>
<dbReference type="PANTHER" id="PTHR30061">
    <property type="entry name" value="MALTOSE-BINDING PERIPLASMIC PROTEIN"/>
    <property type="match status" value="1"/>
</dbReference>
<accession>A0A1Q8VH63</accession>
<sequence length="416" mass="44086">MTPPSFPRRTFISASLLSGTAAALLSACSSGKSKNNNAPTQMFTWVSSESDRAQWQAFVDAVKETDSSFKLDFSGPSYNDYYTKAKTRMTAADAPGILTTQAARTKELVGIMEPLNDLIKKHGVDTSVFNKAMIEGMTVDGKIYALPYDAEPCVMFYNRQSFKAAGLKEPTTKYTYAQFLSDMKALTTGGKVGMAIKPNLMDNAPGAFAYANGATALDDKGNLSLTSSAFVSSVQKAFDLAAVNGYAKAPSASDGDEVAQSAFTSGQAAAIIDGPWMYATFAEQLNDNLGVCVIPSDSGQAIGVIQGSGFGIGKNCPDKDAAFKNIMKLVSPEVIGKVARTRGTVPSIGSQIDGWAEGKPTGNVEAIKFLLDHGTALVTPANWNQIVTSFTQYCPEGYRGSRTAADILKDLQESAG</sequence>
<organism evidence="5 6">
    <name type="scientific">Actinomyces oris</name>
    <dbReference type="NCBI Taxonomy" id="544580"/>
    <lineage>
        <taxon>Bacteria</taxon>
        <taxon>Bacillati</taxon>
        <taxon>Actinomycetota</taxon>
        <taxon>Actinomycetes</taxon>
        <taxon>Actinomycetales</taxon>
        <taxon>Actinomycetaceae</taxon>
        <taxon>Actinomyces</taxon>
    </lineage>
</organism>
<dbReference type="RefSeq" id="WP_075419034.1">
    <property type="nucleotide sequence ID" value="NZ_MSKL01000031.1"/>
</dbReference>
<evidence type="ECO:0000256" key="4">
    <source>
        <dbReference type="SAM" id="SignalP"/>
    </source>
</evidence>
<keyword evidence="3 4" id="KW-0732">Signal</keyword>
<dbReference type="EMBL" id="MSKL01000031">
    <property type="protein sequence ID" value="OLO47442.1"/>
    <property type="molecule type" value="Genomic_DNA"/>
</dbReference>
<dbReference type="OrthoDB" id="2531053at2"/>
<keyword evidence="2" id="KW-0813">Transport</keyword>
<dbReference type="GO" id="GO:0015768">
    <property type="term" value="P:maltose transport"/>
    <property type="evidence" value="ECO:0007669"/>
    <property type="project" value="TreeGrafter"/>
</dbReference>
<dbReference type="Pfam" id="PF01547">
    <property type="entry name" value="SBP_bac_1"/>
    <property type="match status" value="1"/>
</dbReference>
<evidence type="ECO:0000313" key="6">
    <source>
        <dbReference type="Proteomes" id="UP000186394"/>
    </source>
</evidence>
<dbReference type="GO" id="GO:1901982">
    <property type="term" value="F:maltose binding"/>
    <property type="evidence" value="ECO:0007669"/>
    <property type="project" value="TreeGrafter"/>
</dbReference>
<feature type="signal peptide" evidence="4">
    <location>
        <begin position="1"/>
        <end position="23"/>
    </location>
</feature>
<dbReference type="Gene3D" id="3.40.190.10">
    <property type="entry name" value="Periplasmic binding protein-like II"/>
    <property type="match status" value="1"/>
</dbReference>